<evidence type="ECO:0000313" key="2">
    <source>
        <dbReference type="EMBL" id="SHJ00846.1"/>
    </source>
</evidence>
<organism evidence="2 3">
    <name type="scientific">Palleronia salina</name>
    <dbReference type="NCBI Taxonomy" id="313368"/>
    <lineage>
        <taxon>Bacteria</taxon>
        <taxon>Pseudomonadati</taxon>
        <taxon>Pseudomonadota</taxon>
        <taxon>Alphaproteobacteria</taxon>
        <taxon>Rhodobacterales</taxon>
        <taxon>Roseobacteraceae</taxon>
        <taxon>Palleronia</taxon>
    </lineage>
</organism>
<feature type="compositionally biased region" description="Basic and acidic residues" evidence="1">
    <location>
        <begin position="37"/>
        <end position="57"/>
    </location>
</feature>
<sequence length="100" mass="10625">MTRNAPAELSPIIVGAALLGTGMLLRRWQPSALSLPERPDTPHRDSGARRAARKTRDGIARVLPSNLTGSLGRTLIIAGAGLVLVRLLDFAVDDGEALFD</sequence>
<dbReference type="EMBL" id="FQZA01000004">
    <property type="protein sequence ID" value="SHJ00846.1"/>
    <property type="molecule type" value="Genomic_DNA"/>
</dbReference>
<dbReference type="RefSeq" id="WP_236737879.1">
    <property type="nucleotide sequence ID" value="NZ_FQZA01000004.1"/>
</dbReference>
<reference evidence="2 3" key="1">
    <citation type="submission" date="2016-11" db="EMBL/GenBank/DDBJ databases">
        <authorList>
            <person name="Jaros S."/>
            <person name="Januszkiewicz K."/>
            <person name="Wedrychowicz H."/>
        </authorList>
    </citation>
    <scope>NUCLEOTIDE SEQUENCE [LARGE SCALE GENOMIC DNA]</scope>
    <source>
        <strain evidence="2 3">DSM 26892</strain>
    </source>
</reference>
<protein>
    <submittedName>
        <fullName evidence="2">Uncharacterized protein</fullName>
    </submittedName>
</protein>
<keyword evidence="3" id="KW-1185">Reference proteome</keyword>
<evidence type="ECO:0000313" key="3">
    <source>
        <dbReference type="Proteomes" id="UP000184040"/>
    </source>
</evidence>
<dbReference type="STRING" id="313368.SAMN04488012_10464"/>
<accession>A0A1M6FT27</accession>
<dbReference type="AlphaFoldDB" id="A0A1M6FT27"/>
<name>A0A1M6FT27_9RHOB</name>
<feature type="region of interest" description="Disordered" evidence="1">
    <location>
        <begin position="32"/>
        <end position="57"/>
    </location>
</feature>
<dbReference type="Proteomes" id="UP000184040">
    <property type="component" value="Unassembled WGS sequence"/>
</dbReference>
<gene>
    <name evidence="2" type="ORF">SAMN04488012_10464</name>
</gene>
<evidence type="ECO:0000256" key="1">
    <source>
        <dbReference type="SAM" id="MobiDB-lite"/>
    </source>
</evidence>
<proteinExistence type="predicted"/>